<organism evidence="2 3">
    <name type="scientific">Puniceicoccus vermicola</name>
    <dbReference type="NCBI Taxonomy" id="388746"/>
    <lineage>
        <taxon>Bacteria</taxon>
        <taxon>Pseudomonadati</taxon>
        <taxon>Verrucomicrobiota</taxon>
        <taxon>Opitutia</taxon>
        <taxon>Puniceicoccales</taxon>
        <taxon>Puniceicoccaceae</taxon>
        <taxon>Puniceicoccus</taxon>
    </lineage>
</organism>
<protein>
    <submittedName>
        <fullName evidence="2">Uncharacterized protein</fullName>
    </submittedName>
</protein>
<feature type="transmembrane region" description="Helical" evidence="1">
    <location>
        <begin position="20"/>
        <end position="41"/>
    </location>
</feature>
<dbReference type="AlphaFoldDB" id="A0A7X1B0I9"/>
<gene>
    <name evidence="2" type="ORF">H5P30_15740</name>
</gene>
<comment type="caution">
    <text evidence="2">The sequence shown here is derived from an EMBL/GenBank/DDBJ whole genome shotgun (WGS) entry which is preliminary data.</text>
</comment>
<reference evidence="2 3" key="1">
    <citation type="submission" date="2020-07" db="EMBL/GenBank/DDBJ databases">
        <authorList>
            <person name="Feng X."/>
        </authorList>
    </citation>
    <scope>NUCLEOTIDE SEQUENCE [LARGE SCALE GENOMIC DNA]</scope>
    <source>
        <strain evidence="2 3">JCM14086</strain>
    </source>
</reference>
<evidence type="ECO:0000313" key="2">
    <source>
        <dbReference type="EMBL" id="MBC2603234.1"/>
    </source>
</evidence>
<dbReference type="Proteomes" id="UP000525652">
    <property type="component" value="Unassembled WGS sequence"/>
</dbReference>
<proteinExistence type="predicted"/>
<keyword evidence="1" id="KW-1133">Transmembrane helix</keyword>
<sequence length="1154" mass="126759">MTSTPPSLSAISAAPRDGFALVISLTLMAFLILLVVGLFGLTSVNLQQSRAETEIRAAQANARLGTLVALSQLQQQLGPDQRITARAEALGGGSISGSRAWWVGAAPSDSPAFDINQVTWLASGLNINLDASDQIDSVFNDPVILFGGETFDLALTGGEPLEAGIVPIPGGTGASSGGYAYMVDDNGLKAQLAASSPEVRNDRPVNDLLGGSMLPGTYQLGNLTDMDALLDRGDSDLARYSKIGSSTDLLLLGLDRSVAKRKYFGYTGTSLGVLADVRKGGLKRDLTIAFEDDPNVGLDVYSELFAENADSDHLVVDSEKRSEFPNDYIHWDIFRQYYNIKKWIHIHDTAEVPVLDINTFNKRSPNFMQPWRGGSQLAGRIARGQVGPHEFPQPYDTYISAWTPIESQAPPNFSENSRGQNYVHNPIFPLLSRMQQYAWFDYNPGNPTRLKTRSQLWVGHYNPYNVGLNIQGGAVNFGFARGPRILNYPQIRFTVDGVQYTDDDNAIVDLSRVTGFSTKLESNANNHLIDPGRSQLFAFDSDKLAGTEVDNKAYSPNVRNLTTQSVFRNFDTTAPLDGSENATIEFVFETATMFHGLDESLGYPNDNPDREVAQLFFAPYTHSRITGDGGPPKREHKVPGTERPGLAYEATLENSRINNRPGLSFALRTTREPESTIRPIIDANIRAQWNNPRWDSPLGVDVLAAYSMDPEIKENKDIIQSSPAPDNQEGYLFMGGGRTQEDGFDRVILFDIPREDLVSLGQLQHASAGRFSYEPTYIVGNSYANPRIPLDEWKNSIQDTFSDNPGMPDEWAITGSFDIYDASYLVNEEIWDSYIFTTIPQANDNNTAAGGKAEPTWDYEALLDRTQFLPNPRFIPYEPVGSTFSKETLTDHDRAVYHNAGHVLVDGAFNVNSSSVDAWEAFLSGTLNLPIEKTDNFGMITGFDAVEGVRFPRVKSLYGDGMESGGLNENYWMGFRELSPAEVRQLAEAIVVEVKERGPFRSLGEFVNRKLVNGDLGKAGALQAALDATVNNVSENSSLAMFGNAVTGTHIPSGTTQGAGYPGQLLQGDILQALSPFMQVRSDTFTIRSYGEAKSPTGEVTARSWCEAIVQRFPDPVTNPAGGNSTLEELERPSSPFGRSFRLLSFRWLHPEEI</sequence>
<name>A0A7X1B0I9_9BACT</name>
<accession>A0A7X1B0I9</accession>
<keyword evidence="1" id="KW-0812">Transmembrane</keyword>
<dbReference type="RefSeq" id="WP_185693866.1">
    <property type="nucleotide sequence ID" value="NZ_JACHVA010000124.1"/>
</dbReference>
<evidence type="ECO:0000313" key="3">
    <source>
        <dbReference type="Proteomes" id="UP000525652"/>
    </source>
</evidence>
<dbReference type="EMBL" id="JACHVA010000124">
    <property type="protein sequence ID" value="MBC2603234.1"/>
    <property type="molecule type" value="Genomic_DNA"/>
</dbReference>
<keyword evidence="1" id="KW-0472">Membrane</keyword>
<evidence type="ECO:0000256" key="1">
    <source>
        <dbReference type="SAM" id="Phobius"/>
    </source>
</evidence>
<keyword evidence="3" id="KW-1185">Reference proteome</keyword>